<protein>
    <submittedName>
        <fullName evidence="2">Uncharacterized protein</fullName>
    </submittedName>
</protein>
<keyword evidence="3" id="KW-1185">Reference proteome</keyword>
<evidence type="ECO:0000313" key="3">
    <source>
        <dbReference type="Proteomes" id="UP001499854"/>
    </source>
</evidence>
<dbReference type="EMBL" id="BAAAQM010000004">
    <property type="protein sequence ID" value="GAA1957106.1"/>
    <property type="molecule type" value="Genomic_DNA"/>
</dbReference>
<comment type="caution">
    <text evidence="2">The sequence shown here is derived from an EMBL/GenBank/DDBJ whole genome shotgun (WGS) entry which is preliminary data.</text>
</comment>
<feature type="compositionally biased region" description="Low complexity" evidence="1">
    <location>
        <begin position="21"/>
        <end position="35"/>
    </location>
</feature>
<evidence type="ECO:0000313" key="2">
    <source>
        <dbReference type="EMBL" id="GAA1957106.1"/>
    </source>
</evidence>
<proteinExistence type="predicted"/>
<dbReference type="Proteomes" id="UP001499854">
    <property type="component" value="Unassembled WGS sequence"/>
</dbReference>
<organism evidence="2 3">
    <name type="scientific">Catenulispora subtropica</name>
    <dbReference type="NCBI Taxonomy" id="450798"/>
    <lineage>
        <taxon>Bacteria</taxon>
        <taxon>Bacillati</taxon>
        <taxon>Actinomycetota</taxon>
        <taxon>Actinomycetes</taxon>
        <taxon>Catenulisporales</taxon>
        <taxon>Catenulisporaceae</taxon>
        <taxon>Catenulispora</taxon>
    </lineage>
</organism>
<dbReference type="RefSeq" id="WP_344655846.1">
    <property type="nucleotide sequence ID" value="NZ_BAAAQM010000004.1"/>
</dbReference>
<reference evidence="2 3" key="1">
    <citation type="journal article" date="2019" name="Int. J. Syst. Evol. Microbiol.">
        <title>The Global Catalogue of Microorganisms (GCM) 10K type strain sequencing project: providing services to taxonomists for standard genome sequencing and annotation.</title>
        <authorList>
            <consortium name="The Broad Institute Genomics Platform"/>
            <consortium name="The Broad Institute Genome Sequencing Center for Infectious Disease"/>
            <person name="Wu L."/>
            <person name="Ma J."/>
        </authorList>
    </citation>
    <scope>NUCLEOTIDE SEQUENCE [LARGE SCALE GENOMIC DNA]</scope>
    <source>
        <strain evidence="2 3">JCM 16013</strain>
    </source>
</reference>
<feature type="region of interest" description="Disordered" evidence="1">
    <location>
        <begin position="1"/>
        <end position="35"/>
    </location>
</feature>
<accession>A0ABN2QSC9</accession>
<name>A0ABN2QSC9_9ACTN</name>
<sequence>MNEDDVTAAPSALTRLRGGVDAPDSPHAPAAHSSTDLVARAEAVLALVREEASDTTPEEDQRILAGIWERLGEPETQAGGDADIAEAVLDDHFGRVLAAPDPPVSIDGLIAEFDSLLALLHDLKRA</sequence>
<gene>
    <name evidence="2" type="ORF">GCM10009838_11330</name>
</gene>
<evidence type="ECO:0000256" key="1">
    <source>
        <dbReference type="SAM" id="MobiDB-lite"/>
    </source>
</evidence>